<gene>
    <name evidence="1" type="ORF">SAMN04490182_4437</name>
</gene>
<evidence type="ECO:0000313" key="1">
    <source>
        <dbReference type="EMBL" id="SDT39524.1"/>
    </source>
</evidence>
<protein>
    <submittedName>
        <fullName evidence="1">Uncharacterized protein</fullName>
    </submittedName>
</protein>
<organism evidence="1 2">
    <name type="scientific">Pseudomonas cedrina</name>
    <dbReference type="NCBI Taxonomy" id="651740"/>
    <lineage>
        <taxon>Bacteria</taxon>
        <taxon>Pseudomonadati</taxon>
        <taxon>Pseudomonadota</taxon>
        <taxon>Gammaproteobacteria</taxon>
        <taxon>Pseudomonadales</taxon>
        <taxon>Pseudomonadaceae</taxon>
        <taxon>Pseudomonas</taxon>
    </lineage>
</organism>
<evidence type="ECO:0000313" key="2">
    <source>
        <dbReference type="Proteomes" id="UP000199576"/>
    </source>
</evidence>
<dbReference type="Proteomes" id="UP000199576">
    <property type="component" value="Chromosome I"/>
</dbReference>
<proteinExistence type="predicted"/>
<dbReference type="RefSeq" id="WP_165448101.1">
    <property type="nucleotide sequence ID" value="NZ_LT629753.1"/>
</dbReference>
<dbReference type="EMBL" id="LT629753">
    <property type="protein sequence ID" value="SDT39524.1"/>
    <property type="molecule type" value="Genomic_DNA"/>
</dbReference>
<keyword evidence="2" id="KW-1185">Reference proteome</keyword>
<sequence length="57" mass="6296">MKTAARKANAQWVEMFAAEAYKKLGDSTSANQKRFFSVAIKYGKDMEPTGPLAGQVR</sequence>
<name>A0ABY0UYS2_PSECE</name>
<reference evidence="1 2" key="1">
    <citation type="submission" date="2016-10" db="EMBL/GenBank/DDBJ databases">
        <authorList>
            <person name="Varghese N."/>
            <person name="Submissions S."/>
        </authorList>
    </citation>
    <scope>NUCLEOTIDE SEQUENCE [LARGE SCALE GENOMIC DNA]</scope>
    <source>
        <strain evidence="1 2">BS2981</strain>
    </source>
</reference>
<accession>A0ABY0UYS2</accession>